<dbReference type="RefSeq" id="WP_088440930.1">
    <property type="nucleotide sequence ID" value="NZ_BMMC01000003.1"/>
</dbReference>
<feature type="domain" description="Transcriptional regulator-like" evidence="2">
    <location>
        <begin position="53"/>
        <end position="88"/>
    </location>
</feature>
<reference evidence="3 4" key="1">
    <citation type="journal article" date="2010" name="Int. J. Syst. Evol. Microbiol.">
        <title>Sphingopyxis bauzanensis sp. nov., a psychrophilic bacterium isolated from soil.</title>
        <authorList>
            <person name="Zhang D.C."/>
            <person name="Liu H.C."/>
            <person name="Xin Y.H."/>
            <person name="Zhou Y.G."/>
            <person name="Schinner F."/>
            <person name="Margesin R."/>
        </authorList>
    </citation>
    <scope>NUCLEOTIDE SEQUENCE [LARGE SCALE GENOMIC DNA]</scope>
    <source>
        <strain evidence="3 4">DSM 22271</strain>
    </source>
</reference>
<keyword evidence="4" id="KW-1185">Reference proteome</keyword>
<evidence type="ECO:0000259" key="2">
    <source>
        <dbReference type="Pfam" id="PF20109"/>
    </source>
</evidence>
<dbReference type="EMBL" id="NISK01000002">
    <property type="protein sequence ID" value="OWQ97074.1"/>
    <property type="molecule type" value="Genomic_DNA"/>
</dbReference>
<evidence type="ECO:0000259" key="1">
    <source>
        <dbReference type="Pfam" id="PF10074"/>
    </source>
</evidence>
<dbReference type="AlphaFoldDB" id="A0A246JVH0"/>
<sequence>MARSSQWSTHFARSPDGGGAQPLTTVLGAILALDEYFPKIFRLFSMTGGPAADWRSSQAYRELLVSDRRTFAWEWLRRNDMYRRLWSQRGQPGAIGPERFALLGWIDPALPAPDARPIWSIDKDPRVLRARLATASAPPDDLFDIRSVAPFVSVEIGVDHIEHWLLSDGHWAIRLDLQGGTLLGSPALVEQRIAGLQSARPKLEALRQFIVLASAGHLPASMIPRERKAAQWIRELRAGDAILDGASQHQLAHELFGAAMSARRWRVENSSHRLRVQRLFKIARMRLSCPLDGPWFD</sequence>
<dbReference type="InterPro" id="IPR045465">
    <property type="entry name" value="Trans_reg_dom"/>
</dbReference>
<evidence type="ECO:0000313" key="4">
    <source>
        <dbReference type="Proteomes" id="UP000197361"/>
    </source>
</evidence>
<dbReference type="Pfam" id="PF10074">
    <property type="entry name" value="RovC_DNA-bd"/>
    <property type="match status" value="1"/>
</dbReference>
<gene>
    <name evidence="3" type="ORF">CDQ92_08315</name>
</gene>
<comment type="caution">
    <text evidence="3">The sequence shown here is derived from an EMBL/GenBank/DDBJ whole genome shotgun (WGS) entry which is preliminary data.</text>
</comment>
<dbReference type="InterPro" id="IPR018754">
    <property type="entry name" value="RovC-like_DNA-bd"/>
</dbReference>
<protein>
    <recommendedName>
        <fullName evidence="5">DUF2285 domain-containing protein</fullName>
    </recommendedName>
</protein>
<dbReference type="Proteomes" id="UP000197361">
    <property type="component" value="Unassembled WGS sequence"/>
</dbReference>
<dbReference type="OrthoDB" id="9800831at2"/>
<proteinExistence type="predicted"/>
<evidence type="ECO:0008006" key="5">
    <source>
        <dbReference type="Google" id="ProtNLM"/>
    </source>
</evidence>
<evidence type="ECO:0000313" key="3">
    <source>
        <dbReference type="EMBL" id="OWQ97074.1"/>
    </source>
</evidence>
<feature type="domain" description="T6SS Transcription factor RovC-like DNA binding" evidence="1">
    <location>
        <begin position="205"/>
        <end position="284"/>
    </location>
</feature>
<name>A0A246JVH0_9SPHN</name>
<accession>A0A246JVH0</accession>
<dbReference type="Pfam" id="PF20109">
    <property type="entry name" value="Trans_reg_dom"/>
    <property type="match status" value="1"/>
</dbReference>
<organism evidence="3 4">
    <name type="scientific">Sphingopyxis bauzanensis</name>
    <dbReference type="NCBI Taxonomy" id="651663"/>
    <lineage>
        <taxon>Bacteria</taxon>
        <taxon>Pseudomonadati</taxon>
        <taxon>Pseudomonadota</taxon>
        <taxon>Alphaproteobacteria</taxon>
        <taxon>Sphingomonadales</taxon>
        <taxon>Sphingomonadaceae</taxon>
        <taxon>Sphingopyxis</taxon>
    </lineage>
</organism>